<gene>
    <name evidence="3" type="ORF">WKW80_23640</name>
</gene>
<keyword evidence="4" id="KW-1185">Reference proteome</keyword>
<feature type="region of interest" description="Disordered" evidence="1">
    <location>
        <begin position="101"/>
        <end position="132"/>
    </location>
</feature>
<dbReference type="RefSeq" id="WP_340366011.1">
    <property type="nucleotide sequence ID" value="NZ_JBBKZV010000018.1"/>
</dbReference>
<dbReference type="Pfam" id="PF07369">
    <property type="entry name" value="DUF1488"/>
    <property type="match status" value="1"/>
</dbReference>
<name>A0ABU8W4K3_9BURK</name>
<evidence type="ECO:0000313" key="3">
    <source>
        <dbReference type="EMBL" id="MEJ8824984.1"/>
    </source>
</evidence>
<dbReference type="InterPro" id="IPR009962">
    <property type="entry name" value="DUF1488"/>
</dbReference>
<evidence type="ECO:0000313" key="4">
    <source>
        <dbReference type="Proteomes" id="UP001363010"/>
    </source>
</evidence>
<accession>A0ABU8W4K3</accession>
<dbReference type="SMART" id="SM00240">
    <property type="entry name" value="FHA"/>
    <property type="match status" value="1"/>
</dbReference>
<dbReference type="SUPFAM" id="SSF49879">
    <property type="entry name" value="SMAD/FHA domain"/>
    <property type="match status" value="1"/>
</dbReference>
<dbReference type="InterPro" id="IPR050923">
    <property type="entry name" value="Cell_Proc_Reg/RNA_Proc"/>
</dbReference>
<feature type="domain" description="FHA" evidence="2">
    <location>
        <begin position="23"/>
        <end position="73"/>
    </location>
</feature>
<dbReference type="Proteomes" id="UP001363010">
    <property type="component" value="Unassembled WGS sequence"/>
</dbReference>
<proteinExistence type="predicted"/>
<dbReference type="PANTHER" id="PTHR23308">
    <property type="entry name" value="NUCLEAR INHIBITOR OF PROTEIN PHOSPHATASE-1"/>
    <property type="match status" value="1"/>
</dbReference>
<evidence type="ECO:0000256" key="1">
    <source>
        <dbReference type="SAM" id="MobiDB-lite"/>
    </source>
</evidence>
<dbReference type="InterPro" id="IPR008984">
    <property type="entry name" value="SMAD_FHA_dom_sf"/>
</dbReference>
<dbReference type="EMBL" id="JBBKZV010000018">
    <property type="protein sequence ID" value="MEJ8824984.1"/>
    <property type="molecule type" value="Genomic_DNA"/>
</dbReference>
<dbReference type="CDD" id="cd00060">
    <property type="entry name" value="FHA"/>
    <property type="match status" value="1"/>
</dbReference>
<dbReference type="Gene3D" id="2.60.200.20">
    <property type="match status" value="1"/>
</dbReference>
<comment type="caution">
    <text evidence="3">The sequence shown here is derived from an EMBL/GenBank/DDBJ whole genome shotgun (WGS) entry which is preliminary data.</text>
</comment>
<dbReference type="InterPro" id="IPR000253">
    <property type="entry name" value="FHA_dom"/>
</dbReference>
<sequence length="222" mass="23769">MASLILTIEGQTIRTVRLLEGETLVGRDPECSLVLERPGVSKHHAVVICRGDAAAILRDLESTNGTMVNGQRVSVTPLTQGDVIKISDVEMEYVPMVLPDAEELPAPPHHEDESQAGGAPTAPGDLRAITRAGPRIGGPAGASWVGDAVAFTIAARGREIQAFISADALLSHFDVLVYGPDGPTRAVEAYEENYVSINVVAYKLFEESGREPIRIRNSDFEA</sequence>
<protein>
    <submittedName>
        <fullName evidence="3">DUF1488 family protein</fullName>
    </submittedName>
</protein>
<dbReference type="Pfam" id="PF00498">
    <property type="entry name" value="FHA"/>
    <property type="match status" value="1"/>
</dbReference>
<dbReference type="PROSITE" id="PS50006">
    <property type="entry name" value="FHA_DOMAIN"/>
    <property type="match status" value="1"/>
</dbReference>
<organism evidence="3 4">
    <name type="scientific">Variovorax humicola</name>
    <dbReference type="NCBI Taxonomy" id="1769758"/>
    <lineage>
        <taxon>Bacteria</taxon>
        <taxon>Pseudomonadati</taxon>
        <taxon>Pseudomonadota</taxon>
        <taxon>Betaproteobacteria</taxon>
        <taxon>Burkholderiales</taxon>
        <taxon>Comamonadaceae</taxon>
        <taxon>Variovorax</taxon>
    </lineage>
</organism>
<reference evidence="3 4" key="1">
    <citation type="submission" date="2024-03" db="EMBL/GenBank/DDBJ databases">
        <title>Novel species of the genus Variovorax.</title>
        <authorList>
            <person name="Liu Q."/>
            <person name="Xin Y.-H."/>
        </authorList>
    </citation>
    <scope>NUCLEOTIDE SEQUENCE [LARGE SCALE GENOMIC DNA]</scope>
    <source>
        <strain evidence="3 4">KACC 18501</strain>
    </source>
</reference>
<evidence type="ECO:0000259" key="2">
    <source>
        <dbReference type="PROSITE" id="PS50006"/>
    </source>
</evidence>